<dbReference type="InterPro" id="IPR002156">
    <property type="entry name" value="RNaseH_domain"/>
</dbReference>
<name>A0A498J492_MALDO</name>
<dbReference type="Proteomes" id="UP000290289">
    <property type="component" value="Chromosome 9"/>
</dbReference>
<keyword evidence="3" id="KW-1185">Reference proteome</keyword>
<protein>
    <recommendedName>
        <fullName evidence="1">RNase H type-1 domain-containing protein</fullName>
    </recommendedName>
</protein>
<organism evidence="2 3">
    <name type="scientific">Malus domestica</name>
    <name type="common">Apple</name>
    <name type="synonym">Pyrus malus</name>
    <dbReference type="NCBI Taxonomy" id="3750"/>
    <lineage>
        <taxon>Eukaryota</taxon>
        <taxon>Viridiplantae</taxon>
        <taxon>Streptophyta</taxon>
        <taxon>Embryophyta</taxon>
        <taxon>Tracheophyta</taxon>
        <taxon>Spermatophyta</taxon>
        <taxon>Magnoliopsida</taxon>
        <taxon>eudicotyledons</taxon>
        <taxon>Gunneridae</taxon>
        <taxon>Pentapetalae</taxon>
        <taxon>rosids</taxon>
        <taxon>fabids</taxon>
        <taxon>Rosales</taxon>
        <taxon>Rosaceae</taxon>
        <taxon>Amygdaloideae</taxon>
        <taxon>Maleae</taxon>
        <taxon>Malus</taxon>
    </lineage>
</organism>
<reference evidence="2 3" key="1">
    <citation type="submission" date="2018-10" db="EMBL/GenBank/DDBJ databases">
        <title>A high-quality apple genome assembly.</title>
        <authorList>
            <person name="Hu J."/>
        </authorList>
    </citation>
    <scope>NUCLEOTIDE SEQUENCE [LARGE SCALE GENOMIC DNA]</scope>
    <source>
        <strain evidence="3">cv. HFTH1</strain>
        <tissue evidence="2">Young leaf</tissue>
    </source>
</reference>
<comment type="caution">
    <text evidence="2">The sequence shown here is derived from an EMBL/GenBank/DDBJ whole genome shotgun (WGS) entry which is preliminary data.</text>
</comment>
<evidence type="ECO:0000313" key="2">
    <source>
        <dbReference type="EMBL" id="RXH88672.1"/>
    </source>
</evidence>
<evidence type="ECO:0000313" key="3">
    <source>
        <dbReference type="Proteomes" id="UP000290289"/>
    </source>
</evidence>
<dbReference type="AlphaFoldDB" id="A0A498J492"/>
<accession>A0A498J492</accession>
<evidence type="ECO:0000259" key="1">
    <source>
        <dbReference type="Pfam" id="PF13456"/>
    </source>
</evidence>
<dbReference type="GO" id="GO:0003676">
    <property type="term" value="F:nucleic acid binding"/>
    <property type="evidence" value="ECO:0007669"/>
    <property type="project" value="InterPro"/>
</dbReference>
<dbReference type="GO" id="GO:0004523">
    <property type="term" value="F:RNA-DNA hybrid ribonuclease activity"/>
    <property type="evidence" value="ECO:0007669"/>
    <property type="project" value="InterPro"/>
</dbReference>
<feature type="domain" description="RNase H type-1" evidence="1">
    <location>
        <begin position="18"/>
        <end position="85"/>
    </location>
</feature>
<sequence length="87" mass="9639">MEETEWVEKTRDGLSKCNFDAAWDEQRETGGVGEVIRNEVGEFVAAMAKQHTGICSLLLTETMAARDAALFVHEQQVPAVEIEDDAL</sequence>
<proteinExistence type="predicted"/>
<gene>
    <name evidence="2" type="ORF">DVH24_000271</name>
</gene>
<dbReference type="Pfam" id="PF13456">
    <property type="entry name" value="RVT_3"/>
    <property type="match status" value="1"/>
</dbReference>
<dbReference type="EMBL" id="RDQH01000335">
    <property type="protein sequence ID" value="RXH88672.1"/>
    <property type="molecule type" value="Genomic_DNA"/>
</dbReference>